<dbReference type="InterPro" id="IPR002110">
    <property type="entry name" value="Ankyrin_rpt"/>
</dbReference>
<evidence type="ECO:0000313" key="3">
    <source>
        <dbReference type="Proteomes" id="UP000749559"/>
    </source>
</evidence>
<dbReference type="Pfam" id="PF00023">
    <property type="entry name" value="Ank"/>
    <property type="match status" value="2"/>
</dbReference>
<keyword evidence="1" id="KW-0040">ANK repeat</keyword>
<dbReference type="PANTHER" id="PTHR46224:SF64">
    <property type="entry name" value="IQ MOTIF AND ANKYRIN REPEAT DOMAIN-CONTAINING PROTEIN 1"/>
    <property type="match status" value="1"/>
</dbReference>
<dbReference type="Gene3D" id="1.25.40.20">
    <property type="entry name" value="Ankyrin repeat-containing domain"/>
    <property type="match status" value="3"/>
</dbReference>
<feature type="repeat" description="ANK" evidence="1">
    <location>
        <begin position="372"/>
        <end position="404"/>
    </location>
</feature>
<feature type="repeat" description="ANK" evidence="1">
    <location>
        <begin position="479"/>
        <end position="511"/>
    </location>
</feature>
<dbReference type="Pfam" id="PF12796">
    <property type="entry name" value="Ank_2"/>
    <property type="match status" value="4"/>
</dbReference>
<dbReference type="AlphaFoldDB" id="A0A8S4NMD8"/>
<dbReference type="OrthoDB" id="6753622at2759"/>
<feature type="repeat" description="ANK" evidence="1">
    <location>
        <begin position="295"/>
        <end position="327"/>
    </location>
</feature>
<evidence type="ECO:0000313" key="2">
    <source>
        <dbReference type="EMBL" id="CAH1782950.1"/>
    </source>
</evidence>
<protein>
    <recommendedName>
        <fullName evidence="4">Ankyrin repeat protein</fullName>
    </recommendedName>
</protein>
<evidence type="ECO:0008006" key="4">
    <source>
        <dbReference type="Google" id="ProtNLM"/>
    </source>
</evidence>
<dbReference type="EMBL" id="CAIIXF020000005">
    <property type="protein sequence ID" value="CAH1782950.1"/>
    <property type="molecule type" value="Genomic_DNA"/>
</dbReference>
<accession>A0A8S4NMD8</accession>
<reference evidence="2" key="1">
    <citation type="submission" date="2022-03" db="EMBL/GenBank/DDBJ databases">
        <authorList>
            <person name="Martin C."/>
        </authorList>
    </citation>
    <scope>NUCLEOTIDE SEQUENCE</scope>
</reference>
<dbReference type="SUPFAM" id="SSF48403">
    <property type="entry name" value="Ankyrin repeat"/>
    <property type="match status" value="2"/>
</dbReference>
<dbReference type="Proteomes" id="UP000749559">
    <property type="component" value="Unassembled WGS sequence"/>
</dbReference>
<organism evidence="2 3">
    <name type="scientific">Owenia fusiformis</name>
    <name type="common">Polychaete worm</name>
    <dbReference type="NCBI Taxonomy" id="6347"/>
    <lineage>
        <taxon>Eukaryota</taxon>
        <taxon>Metazoa</taxon>
        <taxon>Spiralia</taxon>
        <taxon>Lophotrochozoa</taxon>
        <taxon>Annelida</taxon>
        <taxon>Polychaeta</taxon>
        <taxon>Sedentaria</taxon>
        <taxon>Canalipalpata</taxon>
        <taxon>Sabellida</taxon>
        <taxon>Oweniida</taxon>
        <taxon>Oweniidae</taxon>
        <taxon>Owenia</taxon>
    </lineage>
</organism>
<dbReference type="PROSITE" id="PS50297">
    <property type="entry name" value="ANK_REP_REGION"/>
    <property type="match status" value="3"/>
</dbReference>
<keyword evidence="3" id="KW-1185">Reference proteome</keyword>
<dbReference type="InterPro" id="IPR051616">
    <property type="entry name" value="Cul2-RING_E3_ligase_SR"/>
</dbReference>
<sequence>MGNSLEKHIKVQLDQGVKVEDLKRIPEDKKPLLQWAIRTNNTNVIETLLEYGVILNCVWSDSNGDLTTPLMCCIQFKRWDILHLLIKCGADPNFTTHTDTSDVLSDNFKNEAIEKKVKIFETPLNVLIKTTDAPSMVMEFINTGAKVNTREQDIVTPLMTAVLLNKSNIVSALLNKGADPNQKSYNPKVLGLDIPLNVAIKNTKDLSIIEELIAHRVDVNAKGWNEDCPLTVAFNHNKDLIPILIQHGADPESTVQNGNTLLQALLHAGIQNKDTYDLIRRVIELGAMVNNPGTSGETPLAVAIAKKNTCIIEVLLKNKADPNQLSYNPKFSTQQTPLDTIINMATKWSYDEFGILKILLANGASVNRAGQGGDTPLIKALKRENTAIVEELIKQGANVNENDSSGTVLFHAIQNNVHMVRPLLKSGANPNQKSGRDTPLTALIKTAYHSDVTTEVRMYAKYVIDLIEYGADVNTPDSSGCTPLMLTIYNKNSILRNVLLERGADPNLVGYNSRLPGNDTPLNAILRDIGNNDADDMARTIIQHGANPNAIDPRGYTPLDLVIIWGLRASSKQGYIRVTLLLIQAGADINMKYGENKDITVLMFLILMHEQYSPNEAIEYLVEHGADVNEVSSTSNDVYQATYTTPLDLAMKKNYTKIVEILLQHKAGEPAYYHVNTLAYFTKRSIRNALAKSKAFNAGNAGGTLLTYREKMDLLPLPSALKKEI</sequence>
<dbReference type="PROSITE" id="PS50088">
    <property type="entry name" value="ANK_REPEAT"/>
    <property type="match status" value="4"/>
</dbReference>
<proteinExistence type="predicted"/>
<evidence type="ECO:0000256" key="1">
    <source>
        <dbReference type="PROSITE-ProRule" id="PRU00023"/>
    </source>
</evidence>
<feature type="repeat" description="ANK" evidence="1">
    <location>
        <begin position="153"/>
        <end position="185"/>
    </location>
</feature>
<name>A0A8S4NMD8_OWEFU</name>
<dbReference type="SMART" id="SM00248">
    <property type="entry name" value="ANK"/>
    <property type="match status" value="17"/>
</dbReference>
<comment type="caution">
    <text evidence="2">The sequence shown here is derived from an EMBL/GenBank/DDBJ whole genome shotgun (WGS) entry which is preliminary data.</text>
</comment>
<dbReference type="PANTHER" id="PTHR46224">
    <property type="entry name" value="ANKYRIN REPEAT FAMILY PROTEIN"/>
    <property type="match status" value="1"/>
</dbReference>
<gene>
    <name evidence="2" type="ORF">OFUS_LOCUS9346</name>
</gene>
<dbReference type="InterPro" id="IPR036770">
    <property type="entry name" value="Ankyrin_rpt-contain_sf"/>
</dbReference>